<dbReference type="STRING" id="1348657.M622_13745"/>
<dbReference type="PANTHER" id="PTHR43557:SF2">
    <property type="entry name" value="RIESKE DOMAIN-CONTAINING PROTEIN-RELATED"/>
    <property type="match status" value="1"/>
</dbReference>
<keyword evidence="4" id="KW-0560">Oxidoreductase</keyword>
<dbReference type="InterPro" id="IPR036188">
    <property type="entry name" value="FAD/NAD-bd_sf"/>
</dbReference>
<dbReference type="SUPFAM" id="SSF51905">
    <property type="entry name" value="FAD/NAD(P)-binding domain"/>
    <property type="match status" value="2"/>
</dbReference>
<feature type="domain" description="FAD/NAD(P)-binding" evidence="5">
    <location>
        <begin position="10"/>
        <end position="307"/>
    </location>
</feature>
<evidence type="ECO:0000313" key="7">
    <source>
        <dbReference type="EMBL" id="EPZ16287.1"/>
    </source>
</evidence>
<keyword evidence="2" id="KW-0285">Flavoprotein</keyword>
<dbReference type="SUPFAM" id="SSF55424">
    <property type="entry name" value="FAD/NAD-linked reductases, dimerisation (C-terminal) domain"/>
    <property type="match status" value="1"/>
</dbReference>
<keyword evidence="3" id="KW-0274">FAD</keyword>
<dbReference type="Pfam" id="PF07992">
    <property type="entry name" value="Pyr_redox_2"/>
    <property type="match status" value="1"/>
</dbReference>
<dbReference type="PATRIC" id="fig|1348657.5.peg.1287"/>
<dbReference type="GO" id="GO:0016651">
    <property type="term" value="F:oxidoreductase activity, acting on NAD(P)H"/>
    <property type="evidence" value="ECO:0007669"/>
    <property type="project" value="TreeGrafter"/>
</dbReference>
<dbReference type="Gene3D" id="3.50.50.60">
    <property type="entry name" value="FAD/NAD(P)-binding domain"/>
    <property type="match status" value="2"/>
</dbReference>
<dbReference type="PRINTS" id="PR00368">
    <property type="entry name" value="FADPNR"/>
</dbReference>
<evidence type="ECO:0000256" key="2">
    <source>
        <dbReference type="ARBA" id="ARBA00022630"/>
    </source>
</evidence>
<dbReference type="RefSeq" id="WP_021248719.1">
    <property type="nucleotide sequence ID" value="NZ_ATJV01000047.1"/>
</dbReference>
<evidence type="ECO:0000256" key="3">
    <source>
        <dbReference type="ARBA" id="ARBA00022827"/>
    </source>
</evidence>
<comment type="cofactor">
    <cofactor evidence="1">
        <name>FAD</name>
        <dbReference type="ChEBI" id="CHEBI:57692"/>
    </cofactor>
</comment>
<dbReference type="EMBL" id="ATJV01000047">
    <property type="protein sequence ID" value="EPZ16287.1"/>
    <property type="molecule type" value="Genomic_DNA"/>
</dbReference>
<dbReference type="Gene3D" id="3.30.390.30">
    <property type="match status" value="1"/>
</dbReference>
<dbReference type="Proteomes" id="UP000015455">
    <property type="component" value="Unassembled WGS sequence"/>
</dbReference>
<dbReference type="InterPro" id="IPR028202">
    <property type="entry name" value="Reductase_C"/>
</dbReference>
<dbReference type="Pfam" id="PF14759">
    <property type="entry name" value="Reductase_C"/>
    <property type="match status" value="1"/>
</dbReference>
<evidence type="ECO:0000256" key="1">
    <source>
        <dbReference type="ARBA" id="ARBA00001974"/>
    </source>
</evidence>
<dbReference type="PRINTS" id="PR00411">
    <property type="entry name" value="PNDRDTASEI"/>
</dbReference>
<protein>
    <recommendedName>
        <fullName evidence="9">Ferredoxin reductase</fullName>
    </recommendedName>
</protein>
<evidence type="ECO:0000259" key="5">
    <source>
        <dbReference type="Pfam" id="PF07992"/>
    </source>
</evidence>
<dbReference type="eggNOG" id="COG0446">
    <property type="taxonomic scope" value="Bacteria"/>
</dbReference>
<dbReference type="PANTHER" id="PTHR43557">
    <property type="entry name" value="APOPTOSIS-INDUCING FACTOR 1"/>
    <property type="match status" value="1"/>
</dbReference>
<reference evidence="7 8" key="1">
    <citation type="submission" date="2013-06" db="EMBL/GenBank/DDBJ databases">
        <title>Draft genome sequence of Thauera terpenica.</title>
        <authorList>
            <person name="Liu B."/>
            <person name="Frostegard A.H."/>
            <person name="Shapleigh J.P."/>
        </authorList>
    </citation>
    <scope>NUCLEOTIDE SEQUENCE [LARGE SCALE GENOMIC DNA]</scope>
    <source>
        <strain evidence="7 8">58Eu</strain>
    </source>
</reference>
<accession>S9ZRY9</accession>
<sequence>MTSDHSSTHRVVVIGAGHGGGNVVALLRQYGFGGPVTLIGDEPAAPYHRPPLSKAWLKGTASAQSLALKPADFYATQNITLRLGHAAEAIDRDTRRVALADGSSIDYDTLILATGAHARPLPLANTARPNVLTLRNMADADRLKHALGAGKRLLIVGGGYIGLECAASARALGADVVVVERAARLLERVASEPIAGFLRRHHERNGVRFALGAQIETIEGEEAASAVTLVDGRRFDCDAILVGIGAAPNTTLAEGAGLACDDGITVDADCRSSDPRIFAIGDVVRRPHPLYGRSLRLESVPSAMEQAKHAAAAIAGREPPHPEVPWFWSDQYDLKLQIAGLPFDADTVVVRGDPETGSFGVYHLRGGSVVTVEAINSPPDFFAGKKLIASGKTVAPVELADPAVPLNGIVA</sequence>
<dbReference type="GO" id="GO:0005737">
    <property type="term" value="C:cytoplasm"/>
    <property type="evidence" value="ECO:0007669"/>
    <property type="project" value="TreeGrafter"/>
</dbReference>
<dbReference type="InterPro" id="IPR050446">
    <property type="entry name" value="FAD-oxidoreductase/Apoptosis"/>
</dbReference>
<keyword evidence="8" id="KW-1185">Reference proteome</keyword>
<gene>
    <name evidence="7" type="ORF">M622_13745</name>
</gene>
<proteinExistence type="predicted"/>
<feature type="domain" description="Reductase C-terminal" evidence="6">
    <location>
        <begin position="326"/>
        <end position="408"/>
    </location>
</feature>
<evidence type="ECO:0000259" key="6">
    <source>
        <dbReference type="Pfam" id="PF14759"/>
    </source>
</evidence>
<evidence type="ECO:0000256" key="4">
    <source>
        <dbReference type="ARBA" id="ARBA00023002"/>
    </source>
</evidence>
<dbReference type="InterPro" id="IPR016156">
    <property type="entry name" value="FAD/NAD-linked_Rdtase_dimer_sf"/>
</dbReference>
<dbReference type="AlphaFoldDB" id="S9ZRY9"/>
<evidence type="ECO:0008006" key="9">
    <source>
        <dbReference type="Google" id="ProtNLM"/>
    </source>
</evidence>
<dbReference type="InterPro" id="IPR023753">
    <property type="entry name" value="FAD/NAD-binding_dom"/>
</dbReference>
<evidence type="ECO:0000313" key="8">
    <source>
        <dbReference type="Proteomes" id="UP000015455"/>
    </source>
</evidence>
<organism evidence="7 8">
    <name type="scientific">Thauera terpenica 58Eu</name>
    <dbReference type="NCBI Taxonomy" id="1348657"/>
    <lineage>
        <taxon>Bacteria</taxon>
        <taxon>Pseudomonadati</taxon>
        <taxon>Pseudomonadota</taxon>
        <taxon>Betaproteobacteria</taxon>
        <taxon>Rhodocyclales</taxon>
        <taxon>Zoogloeaceae</taxon>
        <taxon>Thauera</taxon>
    </lineage>
</organism>
<name>S9ZRY9_9RHOO</name>
<dbReference type="OrthoDB" id="9769238at2"/>
<comment type="caution">
    <text evidence="7">The sequence shown here is derived from an EMBL/GenBank/DDBJ whole genome shotgun (WGS) entry which is preliminary data.</text>
</comment>